<name>A0A4V3DDZ2_9PROT</name>
<dbReference type="InterPro" id="IPR013551">
    <property type="entry name" value="YicC-like_C"/>
</dbReference>
<dbReference type="GO" id="GO:0004521">
    <property type="term" value="F:RNA endonuclease activity"/>
    <property type="evidence" value="ECO:0007669"/>
    <property type="project" value="InterPro"/>
</dbReference>
<evidence type="ECO:0000256" key="2">
    <source>
        <dbReference type="ARBA" id="ARBA00022722"/>
    </source>
</evidence>
<keyword evidence="2" id="KW-0540">Nuclease</keyword>
<comment type="similarity">
    <text evidence="5">Belongs to the YicC/YloC family.</text>
</comment>
<feature type="domain" description="Endoribonuclease YicC-like C-terminal" evidence="7">
    <location>
        <begin position="183"/>
        <end position="295"/>
    </location>
</feature>
<evidence type="ECO:0000256" key="5">
    <source>
        <dbReference type="ARBA" id="ARBA00035648"/>
    </source>
</evidence>
<dbReference type="GO" id="GO:0016787">
    <property type="term" value="F:hydrolase activity"/>
    <property type="evidence" value="ECO:0007669"/>
    <property type="project" value="UniProtKB-KW"/>
</dbReference>
<sequence>MSIASMTGFARANGAVGEFLWTWELKSVNGRSLDVRCRVPQGFEALDGLARQVAAEFLKRGNLALTLGVDDVASRGRLAVNRPALDQILALMKELDGNVAAAQPSLDGILGLKGVLEIEVPQVDAELMATRQRAIEDGLRQAMCELDAMRRREGGRLREVVFAHLDEIERLTRAAAACAGAQPGQIRARLESQVKELMPDGIAVDPDRLAQEIALLAGRADVREELDRLHAHIGAARELIAAGGAVGRKLDFLCQEFNREANTLCSKASDLALTNIGIELKAAIEQLREQIQNIE</sequence>
<protein>
    <submittedName>
        <fullName evidence="8">Uncharacterized protein (TIGR00255 family)</fullName>
    </submittedName>
</protein>
<evidence type="ECO:0000259" key="7">
    <source>
        <dbReference type="Pfam" id="PF08340"/>
    </source>
</evidence>
<comment type="caution">
    <text evidence="8">The sequence shown here is derived from an EMBL/GenBank/DDBJ whole genome shotgun (WGS) entry which is preliminary data.</text>
</comment>
<evidence type="ECO:0000256" key="1">
    <source>
        <dbReference type="ARBA" id="ARBA00001968"/>
    </source>
</evidence>
<dbReference type="Proteomes" id="UP000295783">
    <property type="component" value="Unassembled WGS sequence"/>
</dbReference>
<keyword evidence="4" id="KW-0378">Hydrolase</keyword>
<proteinExistence type="inferred from homology"/>
<accession>A0A4V3DDZ2</accession>
<evidence type="ECO:0000313" key="9">
    <source>
        <dbReference type="Proteomes" id="UP000295783"/>
    </source>
</evidence>
<evidence type="ECO:0000256" key="3">
    <source>
        <dbReference type="ARBA" id="ARBA00022759"/>
    </source>
</evidence>
<dbReference type="EMBL" id="SNYW01000012">
    <property type="protein sequence ID" value="TDQ78935.1"/>
    <property type="molecule type" value="Genomic_DNA"/>
</dbReference>
<dbReference type="NCBIfam" id="TIGR00255">
    <property type="entry name" value="YicC/YloC family endoribonuclease"/>
    <property type="match status" value="1"/>
</dbReference>
<dbReference type="InterPro" id="IPR005229">
    <property type="entry name" value="YicC/YloC-like"/>
</dbReference>
<keyword evidence="9" id="KW-1185">Reference proteome</keyword>
<dbReference type="PANTHER" id="PTHR30636">
    <property type="entry name" value="UPF0701 PROTEIN YICC"/>
    <property type="match status" value="1"/>
</dbReference>
<dbReference type="AlphaFoldDB" id="A0A4V3DDZ2"/>
<evidence type="ECO:0000313" key="8">
    <source>
        <dbReference type="EMBL" id="TDQ78935.1"/>
    </source>
</evidence>
<organism evidence="8 9">
    <name type="scientific">Dongia mobilis</name>
    <dbReference type="NCBI Taxonomy" id="578943"/>
    <lineage>
        <taxon>Bacteria</taxon>
        <taxon>Pseudomonadati</taxon>
        <taxon>Pseudomonadota</taxon>
        <taxon>Alphaproteobacteria</taxon>
        <taxon>Rhodospirillales</taxon>
        <taxon>Dongiaceae</taxon>
        <taxon>Dongia</taxon>
    </lineage>
</organism>
<gene>
    <name evidence="8" type="ORF">A8950_3398</name>
</gene>
<dbReference type="PANTHER" id="PTHR30636:SF3">
    <property type="entry name" value="UPF0701 PROTEIN YICC"/>
    <property type="match status" value="1"/>
</dbReference>
<comment type="cofactor">
    <cofactor evidence="1">
        <name>a divalent metal cation</name>
        <dbReference type="ChEBI" id="CHEBI:60240"/>
    </cofactor>
</comment>
<dbReference type="OrthoDB" id="9771229at2"/>
<evidence type="ECO:0000259" key="6">
    <source>
        <dbReference type="Pfam" id="PF03755"/>
    </source>
</evidence>
<feature type="domain" description="Endoribonuclease YicC-like N-terminal" evidence="6">
    <location>
        <begin position="3"/>
        <end position="158"/>
    </location>
</feature>
<dbReference type="Pfam" id="PF03755">
    <property type="entry name" value="YicC-like_N"/>
    <property type="match status" value="1"/>
</dbReference>
<dbReference type="InterPro" id="IPR013527">
    <property type="entry name" value="YicC-like_N"/>
</dbReference>
<reference evidence="8 9" key="1">
    <citation type="submission" date="2019-03" db="EMBL/GenBank/DDBJ databases">
        <title>Genomic Encyclopedia of Type Strains, Phase III (KMG-III): the genomes of soil and plant-associated and newly described type strains.</title>
        <authorList>
            <person name="Whitman W."/>
        </authorList>
    </citation>
    <scope>NUCLEOTIDE SEQUENCE [LARGE SCALE GENOMIC DNA]</scope>
    <source>
        <strain evidence="8 9">CGMCC 1.7660</strain>
    </source>
</reference>
<dbReference type="Pfam" id="PF08340">
    <property type="entry name" value="YicC-like_C"/>
    <property type="match status" value="1"/>
</dbReference>
<keyword evidence="3" id="KW-0255">Endonuclease</keyword>
<evidence type="ECO:0000256" key="4">
    <source>
        <dbReference type="ARBA" id="ARBA00022801"/>
    </source>
</evidence>